<dbReference type="Pfam" id="PF00989">
    <property type="entry name" value="PAS"/>
    <property type="match status" value="1"/>
</dbReference>
<keyword evidence="13 17" id="KW-0472">Membrane</keyword>
<dbReference type="CDD" id="cd00075">
    <property type="entry name" value="HATPase"/>
    <property type="match status" value="1"/>
</dbReference>
<name>A0A6J4QAQ2_9ACTN</name>
<feature type="region of interest" description="Disordered" evidence="16">
    <location>
        <begin position="406"/>
        <end position="426"/>
    </location>
</feature>
<feature type="domain" description="Histidine kinase" evidence="18">
    <location>
        <begin position="351"/>
        <end position="558"/>
    </location>
</feature>
<evidence type="ECO:0000256" key="3">
    <source>
        <dbReference type="ARBA" id="ARBA00004236"/>
    </source>
</evidence>
<keyword evidence="5" id="KW-0597">Phosphoprotein</keyword>
<feature type="region of interest" description="Disordered" evidence="16">
    <location>
        <begin position="541"/>
        <end position="567"/>
    </location>
</feature>
<dbReference type="Gene3D" id="3.30.450.20">
    <property type="entry name" value="PAS domain"/>
    <property type="match status" value="1"/>
</dbReference>
<dbReference type="GO" id="GO:0000156">
    <property type="term" value="F:phosphorelay response regulator activity"/>
    <property type="evidence" value="ECO:0007669"/>
    <property type="project" value="TreeGrafter"/>
</dbReference>
<keyword evidence="6" id="KW-0808">Transferase</keyword>
<dbReference type="PANTHER" id="PTHR42878:SF7">
    <property type="entry name" value="SENSOR HISTIDINE KINASE GLRK"/>
    <property type="match status" value="1"/>
</dbReference>
<comment type="subcellular location">
    <subcellularLocation>
        <location evidence="3">Cell membrane</location>
    </subcellularLocation>
    <subcellularLocation>
        <location evidence="2">Membrane</location>
        <topology evidence="2">Multi-pass membrane protein</topology>
    </subcellularLocation>
</comment>
<dbReference type="Pfam" id="PF00512">
    <property type="entry name" value="HisKA"/>
    <property type="match status" value="1"/>
</dbReference>
<sequence>MPLAAVLIVLLSIALMFIYGVPAVRGRLSDSSQNLVVSQAAAVAEAVSGAQGGRVLEDELKLASDSTGGEAIVVDPSGTVVARGGNVEGFKPSTEMVESAARGDRMTGRGDTVSVAVAPVVKDGISEGGVIFASDEPQTTAYQLFLRSGLEAAAIASVLGGGLMLLLATLLSRRVERLTLGARAIEEGDLSSRIEPGFDDELGNLAQSFNAMAEKLQNSFVRLEERNETLDAVVNNLGEGVLATNLEGEVMFANPTARRLLGMTQERVKDIWEPQELPDPWEDFDLPRAVSRCAGESECGEARVRDGETFLRLYLERMSAFDDHKGGVLVVMQDLSEGRRLEANQQRFLANAAHELKTPITTILGASELLLTGDEDEELRRRFLNHIHSEAGRMQRLSETLLKLARTGSDGREPEPEPVDTGQVTRETADRMGPLAERAGLCLRVEGAGGRVLADREWLEQALMVLANNAIQHGAEGDEVRLRADGGTVAVEDDGAGIPKAELPYVFERFYRGGDGSGGFGLGLPICKDLVERMGGEISISSERGSGTRVQITLPHDGSTREGGRLR</sequence>
<keyword evidence="11 17" id="KW-1133">Transmembrane helix</keyword>
<dbReference type="PROSITE" id="PS50112">
    <property type="entry name" value="PAS"/>
    <property type="match status" value="1"/>
</dbReference>
<dbReference type="AlphaFoldDB" id="A0A6J4QAQ2"/>
<dbReference type="Gene3D" id="3.30.565.10">
    <property type="entry name" value="Histidine kinase-like ATPase, C-terminal domain"/>
    <property type="match status" value="1"/>
</dbReference>
<dbReference type="GO" id="GO:0005524">
    <property type="term" value="F:ATP binding"/>
    <property type="evidence" value="ECO:0007669"/>
    <property type="project" value="UniProtKB-KW"/>
</dbReference>
<keyword evidence="15" id="KW-0175">Coiled coil</keyword>
<feature type="coiled-coil region" evidence="15">
    <location>
        <begin position="206"/>
        <end position="233"/>
    </location>
</feature>
<dbReference type="SMART" id="SM00388">
    <property type="entry name" value="HisKA"/>
    <property type="match status" value="1"/>
</dbReference>
<dbReference type="InterPro" id="IPR036097">
    <property type="entry name" value="HisK_dim/P_sf"/>
</dbReference>
<dbReference type="CDD" id="cd00130">
    <property type="entry name" value="PAS"/>
    <property type="match status" value="1"/>
</dbReference>
<dbReference type="InterPro" id="IPR035965">
    <property type="entry name" value="PAS-like_dom_sf"/>
</dbReference>
<evidence type="ECO:0000256" key="12">
    <source>
        <dbReference type="ARBA" id="ARBA00023012"/>
    </source>
</evidence>
<dbReference type="InterPro" id="IPR000014">
    <property type="entry name" value="PAS"/>
</dbReference>
<evidence type="ECO:0000259" key="20">
    <source>
        <dbReference type="PROSITE" id="PS50885"/>
    </source>
</evidence>
<evidence type="ECO:0000256" key="9">
    <source>
        <dbReference type="ARBA" id="ARBA00022777"/>
    </source>
</evidence>
<feature type="domain" description="PAS" evidence="19">
    <location>
        <begin position="226"/>
        <end position="268"/>
    </location>
</feature>
<accession>A0A6J4QAQ2</accession>
<dbReference type="InterPro" id="IPR013767">
    <property type="entry name" value="PAS_fold"/>
</dbReference>
<evidence type="ECO:0000256" key="2">
    <source>
        <dbReference type="ARBA" id="ARBA00004141"/>
    </source>
</evidence>
<dbReference type="InterPro" id="IPR050351">
    <property type="entry name" value="BphY/WalK/GraS-like"/>
</dbReference>
<dbReference type="GO" id="GO:0030295">
    <property type="term" value="F:protein kinase activator activity"/>
    <property type="evidence" value="ECO:0007669"/>
    <property type="project" value="TreeGrafter"/>
</dbReference>
<dbReference type="CDD" id="cd06225">
    <property type="entry name" value="HAMP"/>
    <property type="match status" value="1"/>
</dbReference>
<dbReference type="SMART" id="SM00091">
    <property type="entry name" value="PAS"/>
    <property type="match status" value="1"/>
</dbReference>
<dbReference type="PANTHER" id="PTHR42878">
    <property type="entry name" value="TWO-COMPONENT HISTIDINE KINASE"/>
    <property type="match status" value="1"/>
</dbReference>
<dbReference type="Gene3D" id="6.10.340.10">
    <property type="match status" value="1"/>
</dbReference>
<dbReference type="Pfam" id="PF00672">
    <property type="entry name" value="HAMP"/>
    <property type="match status" value="1"/>
</dbReference>
<dbReference type="InterPro" id="IPR004358">
    <property type="entry name" value="Sig_transdc_His_kin-like_C"/>
</dbReference>
<dbReference type="SUPFAM" id="SSF55785">
    <property type="entry name" value="PYP-like sensor domain (PAS domain)"/>
    <property type="match status" value="1"/>
</dbReference>
<dbReference type="EMBL" id="CADCUV010000173">
    <property type="protein sequence ID" value="CAA9435102.1"/>
    <property type="molecule type" value="Genomic_DNA"/>
</dbReference>
<dbReference type="GO" id="GO:0000155">
    <property type="term" value="F:phosphorelay sensor kinase activity"/>
    <property type="evidence" value="ECO:0007669"/>
    <property type="project" value="InterPro"/>
</dbReference>
<evidence type="ECO:0000313" key="21">
    <source>
        <dbReference type="EMBL" id="CAA9435102.1"/>
    </source>
</evidence>
<dbReference type="InterPro" id="IPR003594">
    <property type="entry name" value="HATPase_dom"/>
</dbReference>
<dbReference type="PROSITE" id="PS50885">
    <property type="entry name" value="HAMP"/>
    <property type="match status" value="1"/>
</dbReference>
<dbReference type="SUPFAM" id="SSF55874">
    <property type="entry name" value="ATPase domain of HSP90 chaperone/DNA topoisomerase II/histidine kinase"/>
    <property type="match status" value="1"/>
</dbReference>
<dbReference type="CDD" id="cd00082">
    <property type="entry name" value="HisKA"/>
    <property type="match status" value="1"/>
</dbReference>
<keyword evidence="9" id="KW-0418">Kinase</keyword>
<keyword evidence="7 17" id="KW-0812">Transmembrane</keyword>
<dbReference type="InterPro" id="IPR003660">
    <property type="entry name" value="HAMP_dom"/>
</dbReference>
<dbReference type="GO" id="GO:0006355">
    <property type="term" value="P:regulation of DNA-templated transcription"/>
    <property type="evidence" value="ECO:0007669"/>
    <property type="project" value="InterPro"/>
</dbReference>
<protein>
    <recommendedName>
        <fullName evidence="14">Sensor-like histidine kinase SenX3</fullName>
        <ecNumber evidence="4">2.7.13.3</ecNumber>
    </recommendedName>
</protein>
<feature type="compositionally biased region" description="Basic and acidic residues" evidence="16">
    <location>
        <begin position="558"/>
        <end position="567"/>
    </location>
</feature>
<evidence type="ECO:0000256" key="7">
    <source>
        <dbReference type="ARBA" id="ARBA00022692"/>
    </source>
</evidence>
<evidence type="ECO:0000256" key="6">
    <source>
        <dbReference type="ARBA" id="ARBA00022679"/>
    </source>
</evidence>
<dbReference type="SUPFAM" id="SSF158472">
    <property type="entry name" value="HAMP domain-like"/>
    <property type="match status" value="1"/>
</dbReference>
<keyword evidence="8" id="KW-0547">Nucleotide-binding</keyword>
<evidence type="ECO:0000256" key="10">
    <source>
        <dbReference type="ARBA" id="ARBA00022840"/>
    </source>
</evidence>
<evidence type="ECO:0000256" key="13">
    <source>
        <dbReference type="ARBA" id="ARBA00023136"/>
    </source>
</evidence>
<dbReference type="InterPro" id="IPR003661">
    <property type="entry name" value="HisK_dim/P_dom"/>
</dbReference>
<dbReference type="SUPFAM" id="SSF47384">
    <property type="entry name" value="Homodimeric domain of signal transducing histidine kinase"/>
    <property type="match status" value="1"/>
</dbReference>
<feature type="transmembrane region" description="Helical" evidence="17">
    <location>
        <begin position="152"/>
        <end position="171"/>
    </location>
</feature>
<dbReference type="InterPro" id="IPR005467">
    <property type="entry name" value="His_kinase_dom"/>
</dbReference>
<proteinExistence type="predicted"/>
<evidence type="ECO:0000256" key="16">
    <source>
        <dbReference type="SAM" id="MobiDB-lite"/>
    </source>
</evidence>
<reference evidence="21" key="1">
    <citation type="submission" date="2020-02" db="EMBL/GenBank/DDBJ databases">
        <authorList>
            <person name="Meier V. D."/>
        </authorList>
    </citation>
    <scope>NUCLEOTIDE SEQUENCE</scope>
    <source>
        <strain evidence="21">AVDCRST_MAG22</strain>
    </source>
</reference>
<keyword evidence="10" id="KW-0067">ATP-binding</keyword>
<dbReference type="Gene3D" id="1.10.287.130">
    <property type="match status" value="1"/>
</dbReference>
<gene>
    <name evidence="21" type="ORF">AVDCRST_MAG22-3589</name>
</gene>
<dbReference type="GO" id="GO:0007234">
    <property type="term" value="P:osmosensory signaling via phosphorelay pathway"/>
    <property type="evidence" value="ECO:0007669"/>
    <property type="project" value="TreeGrafter"/>
</dbReference>
<dbReference type="PRINTS" id="PR00344">
    <property type="entry name" value="BCTRLSENSOR"/>
</dbReference>
<dbReference type="SMART" id="SM00304">
    <property type="entry name" value="HAMP"/>
    <property type="match status" value="1"/>
</dbReference>
<evidence type="ECO:0000256" key="17">
    <source>
        <dbReference type="SAM" id="Phobius"/>
    </source>
</evidence>
<dbReference type="SMART" id="SM00387">
    <property type="entry name" value="HATPase_c"/>
    <property type="match status" value="1"/>
</dbReference>
<evidence type="ECO:0000256" key="15">
    <source>
        <dbReference type="SAM" id="Coils"/>
    </source>
</evidence>
<evidence type="ECO:0000256" key="4">
    <source>
        <dbReference type="ARBA" id="ARBA00012438"/>
    </source>
</evidence>
<evidence type="ECO:0000256" key="1">
    <source>
        <dbReference type="ARBA" id="ARBA00000085"/>
    </source>
</evidence>
<evidence type="ECO:0000259" key="18">
    <source>
        <dbReference type="PROSITE" id="PS50109"/>
    </source>
</evidence>
<dbReference type="NCBIfam" id="TIGR00229">
    <property type="entry name" value="sensory_box"/>
    <property type="match status" value="1"/>
</dbReference>
<keyword evidence="12" id="KW-0902">Two-component regulatory system</keyword>
<evidence type="ECO:0000256" key="11">
    <source>
        <dbReference type="ARBA" id="ARBA00022989"/>
    </source>
</evidence>
<evidence type="ECO:0000256" key="5">
    <source>
        <dbReference type="ARBA" id="ARBA00022553"/>
    </source>
</evidence>
<dbReference type="EC" id="2.7.13.3" evidence="4"/>
<dbReference type="FunFam" id="1.10.287.130:FF:000001">
    <property type="entry name" value="Two-component sensor histidine kinase"/>
    <property type="match status" value="1"/>
</dbReference>
<dbReference type="GO" id="GO:0005886">
    <property type="term" value="C:plasma membrane"/>
    <property type="evidence" value="ECO:0007669"/>
    <property type="project" value="UniProtKB-SubCell"/>
</dbReference>
<feature type="domain" description="HAMP" evidence="20">
    <location>
        <begin position="169"/>
        <end position="221"/>
    </location>
</feature>
<evidence type="ECO:0000256" key="14">
    <source>
        <dbReference type="ARBA" id="ARBA00039401"/>
    </source>
</evidence>
<organism evidence="21">
    <name type="scientific">uncultured Rubrobacteraceae bacterium</name>
    <dbReference type="NCBI Taxonomy" id="349277"/>
    <lineage>
        <taxon>Bacteria</taxon>
        <taxon>Bacillati</taxon>
        <taxon>Actinomycetota</taxon>
        <taxon>Rubrobacteria</taxon>
        <taxon>Rubrobacterales</taxon>
        <taxon>Rubrobacteraceae</taxon>
        <taxon>environmental samples</taxon>
    </lineage>
</organism>
<dbReference type="Pfam" id="PF02518">
    <property type="entry name" value="HATPase_c"/>
    <property type="match status" value="1"/>
</dbReference>
<dbReference type="InterPro" id="IPR036890">
    <property type="entry name" value="HATPase_C_sf"/>
</dbReference>
<dbReference type="PROSITE" id="PS50109">
    <property type="entry name" value="HIS_KIN"/>
    <property type="match status" value="1"/>
</dbReference>
<evidence type="ECO:0000256" key="8">
    <source>
        <dbReference type="ARBA" id="ARBA00022741"/>
    </source>
</evidence>
<evidence type="ECO:0000259" key="19">
    <source>
        <dbReference type="PROSITE" id="PS50112"/>
    </source>
</evidence>
<comment type="catalytic activity">
    <reaction evidence="1">
        <text>ATP + protein L-histidine = ADP + protein N-phospho-L-histidine.</text>
        <dbReference type="EC" id="2.7.13.3"/>
    </reaction>
</comment>